<dbReference type="InterPro" id="IPR001650">
    <property type="entry name" value="Helicase_C-like"/>
</dbReference>
<organism evidence="12 13">
    <name type="scientific">Chionoecetes opilio</name>
    <name type="common">Atlantic snow crab</name>
    <name type="synonym">Cancer opilio</name>
    <dbReference type="NCBI Taxonomy" id="41210"/>
    <lineage>
        <taxon>Eukaryota</taxon>
        <taxon>Metazoa</taxon>
        <taxon>Ecdysozoa</taxon>
        <taxon>Arthropoda</taxon>
        <taxon>Crustacea</taxon>
        <taxon>Multicrustacea</taxon>
        <taxon>Malacostraca</taxon>
        <taxon>Eumalacostraca</taxon>
        <taxon>Eucarida</taxon>
        <taxon>Decapoda</taxon>
        <taxon>Pleocyemata</taxon>
        <taxon>Brachyura</taxon>
        <taxon>Eubrachyura</taxon>
        <taxon>Majoidea</taxon>
        <taxon>Majidae</taxon>
        <taxon>Chionoecetes</taxon>
    </lineage>
</organism>
<evidence type="ECO:0000256" key="7">
    <source>
        <dbReference type="ARBA" id="ARBA00034541"/>
    </source>
</evidence>
<dbReference type="SMART" id="SM00487">
    <property type="entry name" value="DEXDc"/>
    <property type="match status" value="2"/>
</dbReference>
<dbReference type="PROSITE" id="PS51192">
    <property type="entry name" value="HELICASE_ATP_BIND_1"/>
    <property type="match status" value="2"/>
</dbReference>
<dbReference type="SUPFAM" id="SSF52540">
    <property type="entry name" value="P-loop containing nucleoside triphosphate hydrolases"/>
    <property type="match status" value="6"/>
</dbReference>
<keyword evidence="5 12" id="KW-0347">Helicase</keyword>
<dbReference type="InterPro" id="IPR036388">
    <property type="entry name" value="WH-like_DNA-bd_sf"/>
</dbReference>
<evidence type="ECO:0000313" key="13">
    <source>
        <dbReference type="Proteomes" id="UP000770661"/>
    </source>
</evidence>
<dbReference type="PIRSF" id="PIRSF039073">
    <property type="entry name" value="BRR2"/>
    <property type="match status" value="1"/>
</dbReference>
<dbReference type="Gene3D" id="3.40.50.300">
    <property type="entry name" value="P-loop containing nucleotide triphosphate hydrolases"/>
    <property type="match status" value="6"/>
</dbReference>
<dbReference type="Gene3D" id="3.30.420.10">
    <property type="entry name" value="Ribonuclease H-like superfamily/Ribonuclease H"/>
    <property type="match status" value="1"/>
</dbReference>
<dbReference type="InterPro" id="IPR036397">
    <property type="entry name" value="RNaseH_sf"/>
</dbReference>
<gene>
    <name evidence="12" type="primary">ascc3_2</name>
    <name evidence="12" type="ORF">GWK47_054704</name>
</gene>
<dbReference type="GO" id="GO:0005524">
    <property type="term" value="F:ATP binding"/>
    <property type="evidence" value="ECO:0007669"/>
    <property type="project" value="UniProtKB-KW"/>
</dbReference>
<dbReference type="Gene3D" id="1.10.3380.10">
    <property type="entry name" value="Sec63 N-terminal domain-like domain"/>
    <property type="match status" value="2"/>
</dbReference>
<dbReference type="Pfam" id="PF02889">
    <property type="entry name" value="Sec63"/>
    <property type="match status" value="3"/>
</dbReference>
<dbReference type="GO" id="GO:0006397">
    <property type="term" value="P:mRNA processing"/>
    <property type="evidence" value="ECO:0007669"/>
    <property type="project" value="UniProtKB-ARBA"/>
</dbReference>
<keyword evidence="3" id="KW-0547">Nucleotide-binding</keyword>
<dbReference type="GO" id="GO:0016787">
    <property type="term" value="F:hydrolase activity"/>
    <property type="evidence" value="ECO:0007669"/>
    <property type="project" value="UniProtKB-KW"/>
</dbReference>
<feature type="domain" description="Helicase C-terminal" evidence="11">
    <location>
        <begin position="1711"/>
        <end position="1915"/>
    </location>
</feature>
<keyword evidence="4" id="KW-0378">Hydrolase</keyword>
<dbReference type="InterPro" id="IPR027417">
    <property type="entry name" value="P-loop_NTPase"/>
</dbReference>
<proteinExistence type="inferred from homology"/>
<dbReference type="PROSITE" id="PS51257">
    <property type="entry name" value="PROKAR_LIPOPROTEIN"/>
    <property type="match status" value="1"/>
</dbReference>
<dbReference type="InterPro" id="IPR014001">
    <property type="entry name" value="Helicase_ATP-bd"/>
</dbReference>
<keyword evidence="2" id="KW-0677">Repeat</keyword>
<keyword evidence="6" id="KW-0067">ATP-binding</keyword>
<dbReference type="SUPFAM" id="SSF158702">
    <property type="entry name" value="Sec63 N-terminal domain-like"/>
    <property type="match status" value="2"/>
</dbReference>
<dbReference type="CDD" id="cd18795">
    <property type="entry name" value="SF2_C_Ski2"/>
    <property type="match status" value="1"/>
</dbReference>
<dbReference type="SUPFAM" id="SSF46785">
    <property type="entry name" value="Winged helix' DNA-binding domain"/>
    <property type="match status" value="2"/>
</dbReference>
<dbReference type="GO" id="GO:0004386">
    <property type="term" value="F:helicase activity"/>
    <property type="evidence" value="ECO:0007669"/>
    <property type="project" value="UniProtKB-KW"/>
</dbReference>
<dbReference type="SMART" id="SM00973">
    <property type="entry name" value="Sec63"/>
    <property type="match status" value="1"/>
</dbReference>
<feature type="compositionally biased region" description="Basic and acidic residues" evidence="9">
    <location>
        <begin position="843"/>
        <end position="918"/>
    </location>
</feature>
<evidence type="ECO:0000256" key="5">
    <source>
        <dbReference type="ARBA" id="ARBA00022806"/>
    </source>
</evidence>
<evidence type="ECO:0000259" key="11">
    <source>
        <dbReference type="PROSITE" id="PS51194"/>
    </source>
</evidence>
<accession>A0A8J5CPT6</accession>
<dbReference type="Gene3D" id="2.60.40.150">
    <property type="entry name" value="C2 domain"/>
    <property type="match status" value="1"/>
</dbReference>
<dbReference type="InterPro" id="IPR057842">
    <property type="entry name" value="WH_MER3"/>
</dbReference>
<dbReference type="SMART" id="SM00382">
    <property type="entry name" value="AAA"/>
    <property type="match status" value="2"/>
</dbReference>
<dbReference type="Pfam" id="PF23445">
    <property type="entry name" value="WHD_SNRNP200"/>
    <property type="match status" value="2"/>
</dbReference>
<dbReference type="PROSITE" id="PS51194">
    <property type="entry name" value="HELICASE_CTER"/>
    <property type="match status" value="1"/>
</dbReference>
<dbReference type="SMART" id="SM00490">
    <property type="entry name" value="HELICc"/>
    <property type="match status" value="2"/>
</dbReference>
<evidence type="ECO:0000256" key="4">
    <source>
        <dbReference type="ARBA" id="ARBA00022801"/>
    </source>
</evidence>
<reference evidence="12" key="1">
    <citation type="submission" date="2020-07" db="EMBL/GenBank/DDBJ databases">
        <title>The High-quality genome of the commercially important snow crab, Chionoecetes opilio.</title>
        <authorList>
            <person name="Jeong J.-H."/>
            <person name="Ryu S."/>
        </authorList>
    </citation>
    <scope>NUCLEOTIDE SEQUENCE</scope>
    <source>
        <strain evidence="12">MADBK_172401_WGS</strain>
        <tissue evidence="12">Digestive gland</tissue>
    </source>
</reference>
<evidence type="ECO:0000256" key="2">
    <source>
        <dbReference type="ARBA" id="ARBA00022737"/>
    </source>
</evidence>
<dbReference type="PANTHER" id="PTHR47961:SF4">
    <property type="entry name" value="ACTIVATING SIGNAL COINTEGRATOR 1 COMPLEX SUBUNIT 3"/>
    <property type="match status" value="1"/>
</dbReference>
<dbReference type="InterPro" id="IPR004179">
    <property type="entry name" value="Sec63-dom"/>
</dbReference>
<comment type="similarity">
    <text evidence="1">Belongs to the helicase family. SKI2 subfamily.</text>
</comment>
<evidence type="ECO:0000256" key="6">
    <source>
        <dbReference type="ARBA" id="ARBA00022840"/>
    </source>
</evidence>
<dbReference type="CDD" id="cd18022">
    <property type="entry name" value="DEXHc_ASCC3_2"/>
    <property type="match status" value="1"/>
</dbReference>
<dbReference type="OrthoDB" id="5575at2759"/>
<evidence type="ECO:0000256" key="1">
    <source>
        <dbReference type="ARBA" id="ARBA00010140"/>
    </source>
</evidence>
<evidence type="ECO:0000313" key="12">
    <source>
        <dbReference type="EMBL" id="KAG0717315.1"/>
    </source>
</evidence>
<evidence type="ECO:0000256" key="8">
    <source>
        <dbReference type="ARBA" id="ARBA00054527"/>
    </source>
</evidence>
<comment type="function">
    <text evidence="8">Catalyzes the ATP-dependent unwinding of U4/U6 RNA duplices, an essential step in the assembly of a catalytically active spliceosome. Plays a role in pre-mRNA splicing.</text>
</comment>
<feature type="domain" description="Helicase ATP-binding" evidence="10">
    <location>
        <begin position="1499"/>
        <end position="1674"/>
    </location>
</feature>
<name>A0A8J5CPT6_CHIOP</name>
<dbReference type="Gene3D" id="1.10.10.10">
    <property type="entry name" value="Winged helix-like DNA-binding domain superfamily/Winged helix DNA-binding domain"/>
    <property type="match status" value="2"/>
</dbReference>
<comment type="caution">
    <text evidence="12">The sequence shown here is derived from an EMBL/GenBank/DDBJ whole genome shotgun (WGS) entry which is preliminary data.</text>
</comment>
<dbReference type="PANTHER" id="PTHR47961">
    <property type="entry name" value="DNA POLYMERASE THETA, PUTATIVE (AFU_ORTHOLOGUE AFUA_1G05260)-RELATED"/>
    <property type="match status" value="1"/>
</dbReference>
<dbReference type="Pfam" id="PF00271">
    <property type="entry name" value="Helicase_C"/>
    <property type="match status" value="1"/>
</dbReference>
<dbReference type="GO" id="GO:0003676">
    <property type="term" value="F:nucleic acid binding"/>
    <property type="evidence" value="ECO:0007669"/>
    <property type="project" value="InterPro"/>
</dbReference>
<keyword evidence="13" id="KW-1185">Reference proteome</keyword>
<feature type="domain" description="Helicase ATP-binding" evidence="10">
    <location>
        <begin position="431"/>
        <end position="670"/>
    </location>
</feature>
<dbReference type="Gene3D" id="1.10.150.20">
    <property type="entry name" value="5' to 3' exonuclease, C-terminal subdomain"/>
    <property type="match status" value="1"/>
</dbReference>
<dbReference type="FunFam" id="3.40.50.300:FF:000231">
    <property type="entry name" value="Activating signal cointegrator 1 complex subunit 3"/>
    <property type="match status" value="1"/>
</dbReference>
<sequence length="2139" mass="242312">MGRALNLNLECYLREVWEVARQVPPGWTPASCACSPLHAPWEAVPSVRTRARLKRTLGDVHVHLLDRAHKAVRQIVDLLGQEEISEAMTTLEGSSAETGIMFGENIKLGPSGQAPPLAPPEKLLYLYKPKEVFRATLNYEEYNAPTSEPTPVKKAPRKEMYDKSWVEAEMLSYYTDTSIVAELSSGTHTLLIGSKGDDELQNELFDLLGFERFELIQSLLQHRQQIKNAPQTRRKRLHTFEVKQSSFTWLCSGLEQQVGSLMGGQQQKAVVRQQVTVMGEAEKQLLKQARREEKKLMRTAKQLEKDESADDFDPETLRAKREEALMQASQAYLFKKRDRVVKPENNFPYVFDNLGKAKESAGFIAGLKMVLPEGFERTSDPFMEEVRIPTSDPAPPEVGGDFVKISSMDEIGQKVFRHCKTLNRIQTVVYPVAYHTNHNLLICAPTGAGKTNIALLAVVHQIRKHMENGVIQSDKFKIVYIAPMKALAAEMARNFSKRLEPLGLKVRELTGDMHLTKPEIMATNMIITTPEKWDIVYIAPMKALAAEMARNFSKRLEPLGLKVRELTGDMHLTKPEIMATNMIITTPEKWDVTTRKPGDTQLAQLVKLLIVDEVHLLHGDRGPVLETLVARTLRTVESQQSMIRIVGLSATLPNYIDVATFLRVNPYTGLFYFDGRFRPVPLGLTFVGVKAMGRFKQMEEMDRITFDKALHFLQQGHQVMVFVHARNGTLRTAENLIKLAQERGKTQDFMPESGPDVTRARKDFGRSRNKRLIELFDHGFGVHHAGLLRSDRNIVEQFFSSGFIKVLVCTATLAWGVNLPAHAVIIKAQARAMTTTTLRGHQHARDGTTGHQHARDGTTGHQHAHDGTTGHQHARDGTTGHQHARDSTTGHQHTRDGTTGHQHTRDGTTGHQHTRDSTRTSPGLSGTDIYDSKHGTMVDLGILDVLQIFGRAGRPQFDKSGHGTILTTHDKLAHYLSLLTNQYPIESSFITHLADNLNAEVALGTVTNIDEAVEWMSYTYLFVRMRKNPQVYGLQMKDAQADPTLEVYRKMLITTASRALDKARMVRFDEATGYVHITDMGRVASQFYIKYDTVEVFNEFLKTAMTEADILALVSQSSEFTQLKVLCRARRGDERAGRPPRAMRGAAAGGAENVHGKVNILLQSPHLPIRVEGFSLVSDAHYVTENSVRITRALFEIVLHRGWPLMAGRLISMAKMLELQMWHFESPMRQFHRLTQEIVDKIEDKRLTIEKIRDMDHKEIGKMLRHERMGIEVKSARGSSPWPCASLDAAPPRSRHRAQVRTSHRSYDKWNDKVHGSQENYWIWVEDPDTNHMYHQEPFTLTKKQRDLQLPCRRAARKPLLMDRMKKARLDFAKKYIHWTADDWKKVMWSCGHVVITFKCTQGRSTTVARQEDSQLVFTIPIFEPMPNQYYIRAISDRWLNCESTCTINFRNLILPEHHPPHTDLLDLDPLPITALDDPRLEMLYPFTHFNPIQTQIFHTLYHTDHNVLLGAPTGSGKTIAAEIAMFRVFRQYPEAKIVYIGPMKALVRERVDDWRVRLQQKLGIKVVELTGDVTPDIRAIQAANVIVTTPEKWDGISRSWQTRGYVRQVALIVIDEIHLLGEDRGPVLEVIVSRTNFISSHTGQNLRVIGLSTALANAKDVANWLGIGEVGLYNFRPSVRPVPLEVHIAGFPGKHYCPRMATMNKPTFQAIKQHSPEKPVLVFVSSRRQTRLTAIDLMGFVVVEANPKQWLKLPEYEMEQILSRVKDENLRLCLSFGVGLHHAGLVERDRKVVEELFVNQKIQVLITTATLAWGVNFPAHLVVVKGTEYYDGKTRRYVDFPITDVLQMMGRAGRPQFDNQGVAVILVHNQKKHFYKKFLYEPFPVESSLQGVLPDHLNAEVVAGTITTKQEALDYLTWTYFFRRLLQNPSYYGLELKEEERPDEAINAFLSASVDRALVELQEASCVEIGEDGRAVEATPLGRISSFYYISHHTIQTFHEKLEPNLSLEGLMQLMTEVSKTNQRERGHPERRAGQVVPAGGESVHLDSPHTKTFLLLQAHLSRLSLPCVDYLTDTKSVLDQAMRILQCHAGHLWVCGVAGGGPTVADLMQMVTQARWHTDAPFLTLPHITTDHLDAFR</sequence>
<evidence type="ECO:0000256" key="3">
    <source>
        <dbReference type="ARBA" id="ARBA00022741"/>
    </source>
</evidence>
<dbReference type="GO" id="GO:0005634">
    <property type="term" value="C:nucleus"/>
    <property type="evidence" value="ECO:0007669"/>
    <property type="project" value="TreeGrafter"/>
</dbReference>
<dbReference type="FunFam" id="3.40.50.300:FF:003287">
    <property type="entry name" value="U5 small nuclear ribonucleoprotein 200 kDa helicase"/>
    <property type="match status" value="1"/>
</dbReference>
<protein>
    <recommendedName>
        <fullName evidence="7">U5 small nuclear ribonucleoprotein 200 kDa helicase</fullName>
    </recommendedName>
</protein>
<dbReference type="FunFam" id="1.10.150.20:FF:000004">
    <property type="entry name" value="U5 small nuclear ribonucleoprotein helicase"/>
    <property type="match status" value="1"/>
</dbReference>
<dbReference type="Pfam" id="PF00270">
    <property type="entry name" value="DEAD"/>
    <property type="match status" value="3"/>
</dbReference>
<dbReference type="Proteomes" id="UP000770661">
    <property type="component" value="Unassembled WGS sequence"/>
</dbReference>
<evidence type="ECO:0000259" key="10">
    <source>
        <dbReference type="PROSITE" id="PS51192"/>
    </source>
</evidence>
<dbReference type="FunFam" id="1.10.10.10:FF:000024">
    <property type="entry name" value="U5 small nuclear ribonucleoprotein helicase"/>
    <property type="match status" value="1"/>
</dbReference>
<dbReference type="Pfam" id="PF18149">
    <property type="entry name" value="Helicase_PWI"/>
    <property type="match status" value="1"/>
</dbReference>
<dbReference type="FunFam" id="1.10.10.10:FF:000012">
    <property type="entry name" value="U5 small nuclear ribonucleoprotein helicase"/>
    <property type="match status" value="1"/>
</dbReference>
<evidence type="ECO:0000256" key="9">
    <source>
        <dbReference type="SAM" id="MobiDB-lite"/>
    </source>
</evidence>
<dbReference type="FunFam" id="3.40.50.300:FF:000198">
    <property type="entry name" value="Activating signal cointegrator 1 complex subunit"/>
    <property type="match status" value="1"/>
</dbReference>
<dbReference type="InterPro" id="IPR035892">
    <property type="entry name" value="C2_domain_sf"/>
</dbReference>
<dbReference type="EMBL" id="JACEEZ010017813">
    <property type="protein sequence ID" value="KAG0717315.1"/>
    <property type="molecule type" value="Genomic_DNA"/>
</dbReference>
<feature type="region of interest" description="Disordered" evidence="9">
    <location>
        <begin position="836"/>
        <end position="929"/>
    </location>
</feature>
<dbReference type="InterPro" id="IPR036390">
    <property type="entry name" value="WH_DNA-bd_sf"/>
</dbReference>
<dbReference type="InterPro" id="IPR003593">
    <property type="entry name" value="AAA+_ATPase"/>
</dbReference>
<dbReference type="InterPro" id="IPR050474">
    <property type="entry name" value="Hel308_SKI2-like"/>
</dbReference>
<dbReference type="InterPro" id="IPR041094">
    <property type="entry name" value="Brr2_helicase_PWI"/>
</dbReference>
<dbReference type="InterPro" id="IPR011545">
    <property type="entry name" value="DEAD/DEAH_box_helicase_dom"/>
</dbReference>